<feature type="transmembrane region" description="Helical" evidence="1">
    <location>
        <begin position="29"/>
        <end position="47"/>
    </location>
</feature>
<dbReference type="PROSITE" id="PS51002">
    <property type="entry name" value="CYTB_NTER"/>
    <property type="match status" value="1"/>
</dbReference>
<evidence type="ECO:0000313" key="4">
    <source>
        <dbReference type="Proteomes" id="UP000000226"/>
    </source>
</evidence>
<feature type="domain" description="Cytochrome b/b6 N-terminal region profile" evidence="2">
    <location>
        <begin position="1"/>
        <end position="69"/>
    </location>
</feature>
<dbReference type="STRING" id="3885.V7C3A4"/>
<evidence type="ECO:0000256" key="1">
    <source>
        <dbReference type="SAM" id="Phobius"/>
    </source>
</evidence>
<dbReference type="Gene3D" id="1.20.810.10">
    <property type="entry name" value="Cytochrome Bc1 Complex, Chain C"/>
    <property type="match status" value="1"/>
</dbReference>
<proteinExistence type="predicted"/>
<evidence type="ECO:0000313" key="3">
    <source>
        <dbReference type="EMBL" id="ESW23853.1"/>
    </source>
</evidence>
<dbReference type="Gramene" id="ESW23853">
    <property type="protein sequence ID" value="ESW23853"/>
    <property type="gene ID" value="PHAVU_004G081500g"/>
</dbReference>
<dbReference type="AlphaFoldDB" id="V7C3A4"/>
<dbReference type="GO" id="GO:0016491">
    <property type="term" value="F:oxidoreductase activity"/>
    <property type="evidence" value="ECO:0007669"/>
    <property type="project" value="InterPro"/>
</dbReference>
<protein>
    <recommendedName>
        <fullName evidence="2">Cytochrome b/b6 N-terminal region profile domain-containing protein</fullName>
    </recommendedName>
</protein>
<dbReference type="PANTHER" id="PTHR19271">
    <property type="entry name" value="CYTOCHROME B"/>
    <property type="match status" value="1"/>
</dbReference>
<dbReference type="InterPro" id="IPR005797">
    <property type="entry name" value="Cyt_b/b6_N"/>
</dbReference>
<dbReference type="GO" id="GO:0022904">
    <property type="term" value="P:respiratory electron transport chain"/>
    <property type="evidence" value="ECO:0007669"/>
    <property type="project" value="InterPro"/>
</dbReference>
<accession>V7C3A4</accession>
<dbReference type="InterPro" id="IPR027387">
    <property type="entry name" value="Cytb/b6-like_sf"/>
</dbReference>
<feature type="transmembrane region" description="Helical" evidence="1">
    <location>
        <begin position="59"/>
        <end position="80"/>
    </location>
</feature>
<dbReference type="SUPFAM" id="SSF81342">
    <property type="entry name" value="Transmembrane di-heme cytochromes"/>
    <property type="match status" value="1"/>
</dbReference>
<gene>
    <name evidence="3" type="ORF">PHAVU_004G081500g</name>
</gene>
<dbReference type="GO" id="GO:0016020">
    <property type="term" value="C:membrane"/>
    <property type="evidence" value="ECO:0007669"/>
    <property type="project" value="InterPro"/>
</dbReference>
<dbReference type="OrthoDB" id="1663482at2759"/>
<dbReference type="EMBL" id="CM002291">
    <property type="protein sequence ID" value="ESW23853.1"/>
    <property type="molecule type" value="Genomic_DNA"/>
</dbReference>
<keyword evidence="1" id="KW-0472">Membrane</keyword>
<reference evidence="4" key="1">
    <citation type="journal article" date="2014" name="Nat. Genet.">
        <title>A reference genome for common bean and genome-wide analysis of dual domestications.</title>
        <authorList>
            <person name="Schmutz J."/>
            <person name="McClean P.E."/>
            <person name="Mamidi S."/>
            <person name="Wu G.A."/>
            <person name="Cannon S.B."/>
            <person name="Grimwood J."/>
            <person name="Jenkins J."/>
            <person name="Shu S."/>
            <person name="Song Q."/>
            <person name="Chavarro C."/>
            <person name="Torres-Torres M."/>
            <person name="Geffroy V."/>
            <person name="Moghaddam S.M."/>
            <person name="Gao D."/>
            <person name="Abernathy B."/>
            <person name="Barry K."/>
            <person name="Blair M."/>
            <person name="Brick M.A."/>
            <person name="Chovatia M."/>
            <person name="Gepts P."/>
            <person name="Goodstein D.M."/>
            <person name="Gonzales M."/>
            <person name="Hellsten U."/>
            <person name="Hyten D.L."/>
            <person name="Jia G."/>
            <person name="Kelly J.D."/>
            <person name="Kudrna D."/>
            <person name="Lee R."/>
            <person name="Richard M.M."/>
            <person name="Miklas P.N."/>
            <person name="Osorno J.M."/>
            <person name="Rodrigues J."/>
            <person name="Thareau V."/>
            <person name="Urrea C.A."/>
            <person name="Wang M."/>
            <person name="Yu Y."/>
            <person name="Zhang M."/>
            <person name="Wing R.A."/>
            <person name="Cregan P.B."/>
            <person name="Rokhsar D.S."/>
            <person name="Jackson S.A."/>
        </authorList>
    </citation>
    <scope>NUCLEOTIDE SEQUENCE [LARGE SCALE GENOMIC DNA]</scope>
    <source>
        <strain evidence="4">cv. G19833</strain>
    </source>
</reference>
<feature type="non-terminal residue" evidence="3">
    <location>
        <position position="1"/>
    </location>
</feature>
<evidence type="ECO:0000259" key="2">
    <source>
        <dbReference type="PROSITE" id="PS51002"/>
    </source>
</evidence>
<keyword evidence="1" id="KW-1133">Transmembrane helix</keyword>
<dbReference type="GO" id="GO:0009055">
    <property type="term" value="F:electron transfer activity"/>
    <property type="evidence" value="ECO:0007669"/>
    <property type="project" value="InterPro"/>
</dbReference>
<sequence>DTVTEAFASVQYIMTEANFGWLIRSVHRWSASMIVLMMILHVFRVYLTGGFKKPREIIIFFSLLYGIYTSIFMYDTFYSIPSSNIIAFIKGFNLVLKNGYILVQICHFTDTHVFFLSSLNTSQMVNFYAWIVKGIDCDITNVL</sequence>
<dbReference type="InterPro" id="IPR016174">
    <property type="entry name" value="Di-haem_cyt_TM"/>
</dbReference>
<dbReference type="PANTHER" id="PTHR19271:SF16">
    <property type="entry name" value="CYTOCHROME B"/>
    <property type="match status" value="1"/>
</dbReference>
<organism evidence="3 4">
    <name type="scientific">Phaseolus vulgaris</name>
    <name type="common">Kidney bean</name>
    <name type="synonym">French bean</name>
    <dbReference type="NCBI Taxonomy" id="3885"/>
    <lineage>
        <taxon>Eukaryota</taxon>
        <taxon>Viridiplantae</taxon>
        <taxon>Streptophyta</taxon>
        <taxon>Embryophyta</taxon>
        <taxon>Tracheophyta</taxon>
        <taxon>Spermatophyta</taxon>
        <taxon>Magnoliopsida</taxon>
        <taxon>eudicotyledons</taxon>
        <taxon>Gunneridae</taxon>
        <taxon>Pentapetalae</taxon>
        <taxon>rosids</taxon>
        <taxon>fabids</taxon>
        <taxon>Fabales</taxon>
        <taxon>Fabaceae</taxon>
        <taxon>Papilionoideae</taxon>
        <taxon>50 kb inversion clade</taxon>
        <taxon>NPAAA clade</taxon>
        <taxon>indigoferoid/millettioid clade</taxon>
        <taxon>Phaseoleae</taxon>
        <taxon>Phaseolus</taxon>
    </lineage>
</organism>
<dbReference type="Pfam" id="PF00033">
    <property type="entry name" value="Cytochrome_B"/>
    <property type="match status" value="1"/>
</dbReference>
<dbReference type="Proteomes" id="UP000000226">
    <property type="component" value="Chromosome 4"/>
</dbReference>
<dbReference type="eggNOG" id="KOG4663">
    <property type="taxonomic scope" value="Eukaryota"/>
</dbReference>
<keyword evidence="4" id="KW-1185">Reference proteome</keyword>
<keyword evidence="1" id="KW-0812">Transmembrane</keyword>
<name>V7C3A4_PHAVU</name>